<evidence type="ECO:0008006" key="4">
    <source>
        <dbReference type="Google" id="ProtNLM"/>
    </source>
</evidence>
<feature type="chain" id="PRO_5006040669" description="DUF3757 domain-containing protein" evidence="1">
    <location>
        <begin position="22"/>
        <end position="140"/>
    </location>
</feature>
<dbReference type="AlphaFoldDB" id="A0A0N9WXI2"/>
<sequence>MKKILAGGAVLLLLIIGPVHASEITCPAVTDIHRNIESLEDVYFVDIREDHEWKSESLVDVVDPTSLQFEGAEYVIHEDDGDEQTAPRATITCRYGAINLKLDDQQILEPAFSKWMSNRCESAETRMCRLMNGDYFNLIY</sequence>
<feature type="signal peptide" evidence="1">
    <location>
        <begin position="1"/>
        <end position="21"/>
    </location>
</feature>
<reference evidence="3" key="1">
    <citation type="submission" date="2015-09" db="EMBL/GenBank/DDBJ databases">
        <title>Whole genome sequence of Pseudomonas fluorescens FW300-N2C3.</title>
        <authorList>
            <person name="Ray J."/>
            <person name="Melnyk R."/>
            <person name="Deutschbauer A."/>
        </authorList>
    </citation>
    <scope>NUCLEOTIDE SEQUENCE [LARGE SCALE GENOMIC DNA]</scope>
    <source>
        <strain evidence="3">FW300-N2C3</strain>
    </source>
</reference>
<reference evidence="2 3" key="2">
    <citation type="journal article" date="2018" name="Nature">
        <title>Mutant phenotypes for thousands of bacterial genes of unknown function.</title>
        <authorList>
            <person name="Price M.N."/>
            <person name="Wetmore K.M."/>
            <person name="Waters R.J."/>
            <person name="Callaghan M."/>
            <person name="Ray J."/>
            <person name="Liu H."/>
            <person name="Kuehl J.V."/>
            <person name="Melnyk R.A."/>
            <person name="Lamson J.S."/>
            <person name="Suh Y."/>
            <person name="Carlson H.K."/>
            <person name="Esquivel Z."/>
            <person name="Sadeeshkumar H."/>
            <person name="Chakraborty R."/>
            <person name="Zane G.M."/>
            <person name="Rubin B.E."/>
            <person name="Wall J.D."/>
            <person name="Visel A."/>
            <person name="Bristow J."/>
            <person name="Blow M.J."/>
            <person name="Arkin A.P."/>
            <person name="Deutschbauer A.M."/>
        </authorList>
    </citation>
    <scope>NUCLEOTIDE SEQUENCE [LARGE SCALE GENOMIC DNA]</scope>
    <source>
        <strain evidence="2 3">FW300-N2C3</strain>
    </source>
</reference>
<dbReference type="RefSeq" id="WP_060740304.1">
    <property type="nucleotide sequence ID" value="NZ_CP012831.1"/>
</dbReference>
<gene>
    <name evidence="2" type="ORF">AO356_14015</name>
</gene>
<dbReference type="EMBL" id="CP012831">
    <property type="protein sequence ID" value="ALI07888.1"/>
    <property type="molecule type" value="Genomic_DNA"/>
</dbReference>
<protein>
    <recommendedName>
        <fullName evidence="4">DUF3757 domain-containing protein</fullName>
    </recommendedName>
</protein>
<evidence type="ECO:0000256" key="1">
    <source>
        <dbReference type="SAM" id="SignalP"/>
    </source>
</evidence>
<accession>A0A0N9WXI2</accession>
<keyword evidence="1" id="KW-0732">Signal</keyword>
<evidence type="ECO:0000313" key="2">
    <source>
        <dbReference type="EMBL" id="ALI07888.1"/>
    </source>
</evidence>
<name>A0A0N9WXI2_PSEFL</name>
<dbReference type="OrthoDB" id="6902245at2"/>
<dbReference type="Proteomes" id="UP000059425">
    <property type="component" value="Chromosome"/>
</dbReference>
<organism evidence="2 3">
    <name type="scientific">Pseudomonas fluorescens</name>
    <dbReference type="NCBI Taxonomy" id="294"/>
    <lineage>
        <taxon>Bacteria</taxon>
        <taxon>Pseudomonadati</taxon>
        <taxon>Pseudomonadota</taxon>
        <taxon>Gammaproteobacteria</taxon>
        <taxon>Pseudomonadales</taxon>
        <taxon>Pseudomonadaceae</taxon>
        <taxon>Pseudomonas</taxon>
    </lineage>
</organism>
<proteinExistence type="predicted"/>
<evidence type="ECO:0000313" key="3">
    <source>
        <dbReference type="Proteomes" id="UP000059425"/>
    </source>
</evidence>